<feature type="region of interest" description="Disordered" evidence="1">
    <location>
        <begin position="45"/>
        <end position="69"/>
    </location>
</feature>
<feature type="region of interest" description="Disordered" evidence="1">
    <location>
        <begin position="180"/>
        <end position="206"/>
    </location>
</feature>
<gene>
    <name evidence="2" type="ORF">PGLA1383_LOCUS43438</name>
</gene>
<dbReference type="InterPro" id="IPR002745">
    <property type="entry name" value="Ptrans_KptA/Tpt1"/>
</dbReference>
<evidence type="ECO:0000256" key="1">
    <source>
        <dbReference type="SAM" id="MobiDB-lite"/>
    </source>
</evidence>
<keyword evidence="3" id="KW-1185">Reference proteome</keyword>
<name>A0A813GH79_POLGL</name>
<proteinExistence type="predicted"/>
<dbReference type="AlphaFoldDB" id="A0A813GH79"/>
<dbReference type="EMBL" id="CAJNNV010028981">
    <property type="protein sequence ID" value="CAE8626510.1"/>
    <property type="molecule type" value="Genomic_DNA"/>
</dbReference>
<dbReference type="SUPFAM" id="SSF56399">
    <property type="entry name" value="ADP-ribosylation"/>
    <property type="match status" value="1"/>
</dbReference>
<accession>A0A813GH79</accession>
<dbReference type="Proteomes" id="UP000654075">
    <property type="component" value="Unassembled WGS sequence"/>
</dbReference>
<dbReference type="GO" id="GO:0016740">
    <property type="term" value="F:transferase activity"/>
    <property type="evidence" value="ECO:0007669"/>
    <property type="project" value="InterPro"/>
</dbReference>
<sequence length="996" mass="107864">MRAACKRAAGTIVGRGLRPQELSNAAWWSGSSLAAGHRLTGAATSAGVGQLEADESRPQEPGNTVRAPGTAAAASQMPAAAVASAAPRAALDLPPEVLATAARALSELQRLGGPVFAAAAAQAAVGISEFSQEELRMMLWALPRVEGGLEMGLDLLARAEASGRELSALCLSALLSESGRRRAPSKSRGRGSRRGRSRSRHGERGHGRDLDRVIVAVLRHDTDLLRRSGEHGWVELATLRRHRKRADVSHSELTALIGGSERLVMSQDGFAVAACNGHSVQGVYGPGEWLAPADVPDRLFHGSFEKHRSSIMEEGLRGSRPVHLVDERFGKWKATYDLKVVVRARAAAQKGIRFRVNDNGVYLAVQSLPPAWIAGVEHWPTGGPNRARGSIVQSVRESGEADVSRQVDSRALSDMLAKHYKMDLITEDFAFSEHLSEEDVSPVPHVQHSILVSDADIEGMATVAAWRSDNGFQEGKDFAFAFTSETEARDTGGESMVTAWLATRAQELSVVGAGAAAVLLRATPAADDEKNRIVLGELFSLIRKTPRHPWVLEAASSGLTNAEFDEFLARRMQALLRFELRSLRSGQMAFSRLAAFKPGASLFGNLMLVEAYLASLLRPASTYNSLYWVQRHLNFELGMLSVLKPAGAFSTGAVGAAGDVRWMALVVAHVLSSGTMRQRHLQRSRLVKLTDTAAYFVRSKGKTKARDAFNWSCPCFSIDGVNMMAMWHQEVRRLSSAGTEVRCLAFDLESGQPLAFAAMIAAWRSSFSVLNPELITSYSFRRVSPTVANPISLPWELRLALGAWQESPGGPRAEHVNLMPVRYADNRDSVQCLCTLALRLGWQKLWESTSGDAAPCLWGNCMTQMRSWNLRALMDESAAALDETVTIFETDASEARKFVMAEDVPAGQVRAGDGDSDLSSSQSCDEDGPLSKIFFSMAGQPGAKVHLRLQPWSRWDTGATPLCKRRQKASQPLAAPIAAAGIGPICADCARAHKSQ</sequence>
<comment type="caution">
    <text evidence="2">The sequence shown here is derived from an EMBL/GenBank/DDBJ whole genome shotgun (WGS) entry which is preliminary data.</text>
</comment>
<reference evidence="2" key="1">
    <citation type="submission" date="2021-02" db="EMBL/GenBank/DDBJ databases">
        <authorList>
            <person name="Dougan E. K."/>
            <person name="Rhodes N."/>
            <person name="Thang M."/>
            <person name="Chan C."/>
        </authorList>
    </citation>
    <scope>NUCLEOTIDE SEQUENCE</scope>
</reference>
<evidence type="ECO:0000313" key="2">
    <source>
        <dbReference type="EMBL" id="CAE8626510.1"/>
    </source>
</evidence>
<evidence type="ECO:0000313" key="3">
    <source>
        <dbReference type="Proteomes" id="UP000654075"/>
    </source>
</evidence>
<protein>
    <submittedName>
        <fullName evidence="2">Uncharacterized protein</fullName>
    </submittedName>
</protein>
<dbReference type="Pfam" id="PF01885">
    <property type="entry name" value="PTS_2-RNA"/>
    <property type="match status" value="1"/>
</dbReference>
<dbReference type="OrthoDB" id="448325at2759"/>
<feature type="compositionally biased region" description="Basic residues" evidence="1">
    <location>
        <begin position="181"/>
        <end position="199"/>
    </location>
</feature>
<organism evidence="2 3">
    <name type="scientific">Polarella glacialis</name>
    <name type="common">Dinoflagellate</name>
    <dbReference type="NCBI Taxonomy" id="89957"/>
    <lineage>
        <taxon>Eukaryota</taxon>
        <taxon>Sar</taxon>
        <taxon>Alveolata</taxon>
        <taxon>Dinophyceae</taxon>
        <taxon>Suessiales</taxon>
        <taxon>Suessiaceae</taxon>
        <taxon>Polarella</taxon>
    </lineage>
</organism>